<accession>A0ABR9BRN0</accession>
<keyword evidence="8 12" id="KW-0406">Ion transport</keyword>
<feature type="site" description="Greasy slide, important in sugar transport" evidence="12">
    <location>
        <position position="251"/>
    </location>
</feature>
<dbReference type="PANTHER" id="PTHR38762">
    <property type="entry name" value="CRYPTIC OUTER MEMBRANE PORIN BGLH-RELATED"/>
    <property type="match status" value="1"/>
</dbReference>
<gene>
    <name evidence="12" type="primary">lamB</name>
    <name evidence="13" type="ORF">IFO68_16400</name>
</gene>
<dbReference type="InterPro" id="IPR050286">
    <property type="entry name" value="G_neg_Bact_CarbUptk_Porin"/>
</dbReference>
<evidence type="ECO:0000256" key="5">
    <source>
        <dbReference type="ARBA" id="ARBA00022597"/>
    </source>
</evidence>
<comment type="similarity">
    <text evidence="2 12">Belongs to the porin LamB (TC 1.B.3) family.</text>
</comment>
<keyword evidence="14" id="KW-1185">Reference proteome</keyword>
<dbReference type="NCBIfam" id="NF006860">
    <property type="entry name" value="PRK09360.1"/>
    <property type="match status" value="1"/>
</dbReference>
<feature type="site" description="Greasy slide, important in sugar transport" evidence="12">
    <location>
        <position position="94"/>
    </location>
</feature>
<comment type="function">
    <text evidence="12">Involved in the transport of maltose and maltodextrins.</text>
</comment>
<proteinExistence type="evidence at transcript level"/>
<evidence type="ECO:0000256" key="4">
    <source>
        <dbReference type="ARBA" id="ARBA00022452"/>
    </source>
</evidence>
<evidence type="ECO:0000256" key="12">
    <source>
        <dbReference type="HAMAP-Rule" id="MF_01301"/>
    </source>
</evidence>
<evidence type="ECO:0000256" key="2">
    <source>
        <dbReference type="ARBA" id="ARBA00007055"/>
    </source>
</evidence>
<dbReference type="RefSeq" id="WP_192016933.1">
    <property type="nucleotide sequence ID" value="NZ_JACYTP010000011.1"/>
</dbReference>
<keyword evidence="4 12" id="KW-1134">Transmembrane beta strand</keyword>
<dbReference type="HAMAP" id="MF_01301">
    <property type="entry name" value="LamB"/>
    <property type="match status" value="1"/>
</dbReference>
<keyword evidence="5 12" id="KW-0762">Sugar transport</keyword>
<evidence type="ECO:0000313" key="14">
    <source>
        <dbReference type="Proteomes" id="UP000649768"/>
    </source>
</evidence>
<keyword evidence="7 12" id="KW-0732">Signal</keyword>
<feature type="site" description="Important in sugar transport" evidence="12">
    <location>
        <position position="158"/>
    </location>
</feature>
<evidence type="ECO:0000256" key="1">
    <source>
        <dbReference type="ARBA" id="ARBA00004571"/>
    </source>
</evidence>
<dbReference type="InterPro" id="IPR003192">
    <property type="entry name" value="Porin_LamB"/>
</dbReference>
<keyword evidence="10 12" id="KW-0472">Membrane</keyword>
<dbReference type="EMBL" id="JACYTP010000011">
    <property type="protein sequence ID" value="MBD8514265.1"/>
    <property type="molecule type" value="Genomic_DNA"/>
</dbReference>
<comment type="caution">
    <text evidence="13">The sequence shown here is derived from an EMBL/GenBank/DDBJ whole genome shotgun (WGS) entry which is preliminary data.</text>
</comment>
<dbReference type="Proteomes" id="UP000649768">
    <property type="component" value="Unassembled WGS sequence"/>
</dbReference>
<keyword evidence="11 12" id="KW-0998">Cell outer membrane</keyword>
<keyword evidence="3 12" id="KW-0813">Transport</keyword>
<evidence type="ECO:0000256" key="8">
    <source>
        <dbReference type="ARBA" id="ARBA00023065"/>
    </source>
</evidence>
<comment type="subunit">
    <text evidence="12">Homotrimer formed of three 18-stranded antiparallel beta-barrels, containing three independent channels.</text>
</comment>
<evidence type="ECO:0000256" key="6">
    <source>
        <dbReference type="ARBA" id="ARBA00022692"/>
    </source>
</evidence>
<dbReference type="PANTHER" id="PTHR38762:SF1">
    <property type="entry name" value="CRYPTIC OUTER MEMBRANE PORIN BGLH-RELATED"/>
    <property type="match status" value="1"/>
</dbReference>
<keyword evidence="9 12" id="KW-0626">Porin</keyword>
<comment type="catalytic activity">
    <reaction evidence="12">
        <text>beta-maltose(in) = beta-maltose(out)</text>
        <dbReference type="Rhea" id="RHEA:29731"/>
        <dbReference type="ChEBI" id="CHEBI:18147"/>
    </reaction>
</comment>
<evidence type="ECO:0000313" key="13">
    <source>
        <dbReference type="EMBL" id="MBD8514265.1"/>
    </source>
</evidence>
<evidence type="ECO:0000256" key="10">
    <source>
        <dbReference type="ARBA" id="ARBA00023136"/>
    </source>
</evidence>
<evidence type="ECO:0000256" key="3">
    <source>
        <dbReference type="ARBA" id="ARBA00022448"/>
    </source>
</evidence>
<feature type="signal peptide" evidence="12">
    <location>
        <begin position="1"/>
        <end position="22"/>
    </location>
</feature>
<keyword evidence="6 12" id="KW-0812">Transmembrane</keyword>
<evidence type="ECO:0000256" key="11">
    <source>
        <dbReference type="ARBA" id="ARBA00023237"/>
    </source>
</evidence>
<feature type="site" description="Greasy slide, important in sugar transport" evidence="12">
    <location>
        <position position="29"/>
    </location>
</feature>
<comment type="induction">
    <text evidence="12">By maltose.</text>
</comment>
<organism evidence="13 14">
    <name type="scientific">Photobacterium arenosum</name>
    <dbReference type="NCBI Taxonomy" id="2774143"/>
    <lineage>
        <taxon>Bacteria</taxon>
        <taxon>Pseudomonadati</taxon>
        <taxon>Pseudomonadota</taxon>
        <taxon>Gammaproteobacteria</taxon>
        <taxon>Vibrionales</taxon>
        <taxon>Vibrionaceae</taxon>
        <taxon>Photobacterium</taxon>
    </lineage>
</organism>
<dbReference type="CDD" id="cd01346">
    <property type="entry name" value="Maltoporin-like"/>
    <property type="match status" value="1"/>
</dbReference>
<dbReference type="SUPFAM" id="SSF56935">
    <property type="entry name" value="Porins"/>
    <property type="match status" value="1"/>
</dbReference>
<name>A0ABR9BRN0_9GAMM</name>
<feature type="site" description="Greasy slide, important in sugar transport" evidence="12">
    <location>
        <position position="373"/>
    </location>
</feature>
<feature type="site" description="Greasy slide, important in sugar transport" evidence="12">
    <location>
        <position position="411"/>
    </location>
</feature>
<feature type="site" description="Greasy slide, important in sugar transport" evidence="12">
    <location>
        <position position="61"/>
    </location>
</feature>
<reference evidence="13 14" key="1">
    <citation type="submission" date="2020-09" db="EMBL/GenBank/DDBJ databases">
        <title>Photobacterium sp. CAU 1568 isolated from sand of Sido Beach.</title>
        <authorList>
            <person name="Kim W."/>
        </authorList>
    </citation>
    <scope>NUCLEOTIDE SEQUENCE [LARGE SCALE GENOMIC DNA]</scope>
    <source>
        <strain evidence="13 14">CAU 1568</strain>
    </source>
</reference>
<protein>
    <recommendedName>
        <fullName evidence="12">Maltoporin</fullName>
    </recommendedName>
    <alternativeName>
        <fullName evidence="12">Maltose-inducible porin</fullName>
    </alternativeName>
</protein>
<dbReference type="InterPro" id="IPR036998">
    <property type="entry name" value="Porin_LamB_sf"/>
</dbReference>
<feature type="chain" id="PRO_5044937127" description="Maltoporin" evidence="12">
    <location>
        <begin position="23"/>
        <end position="412"/>
    </location>
</feature>
<evidence type="ECO:0000256" key="7">
    <source>
        <dbReference type="ARBA" id="ARBA00022729"/>
    </source>
</evidence>
<dbReference type="InterPro" id="IPR023738">
    <property type="entry name" value="Maltoporin"/>
</dbReference>
<evidence type="ECO:0000256" key="9">
    <source>
        <dbReference type="ARBA" id="ARBA00023114"/>
    </source>
</evidence>
<sequence length="412" mass="44609" precursor="true">MNKICLTAAAVSAALMSAAAYAEVDFHGYMRAGVGVSGENGSTVAYEKNKVGRLGNENDVYGELGLGKEVYNENGKSFYLDSMLAVTSNGSNDWEGTSPSCEVDSNDPSKVNCKDDFTAALRQFNVVAKGFIAGDQDAAVWAGKRFYQRHDIHISDFYYWDTSGAGAGLENLSVGPGKMSVAVIRDDSGEVNVNNFDLRYAGLSLWNDASLELGVNYGLVNATDAQDAASDFNDGVMLTAELTQGGFLDGFNKTVLQFGTEGYGEQMAGLGAGHYFNATSNDGAQGYRLINWGVIAPSSTWEIGHQLIYANTSYDSKDDHTIISAVIRPEYKWNDNVKTIFEAGYYDEDNSGVDKSGSKLTIAQALTAGPSFWARPELRFYASYLSDYDNDNAFGTGNDTEYNIGAQVEAWW</sequence>
<dbReference type="Pfam" id="PF02264">
    <property type="entry name" value="LamB"/>
    <property type="match status" value="1"/>
</dbReference>
<comment type="subcellular location">
    <subcellularLocation>
        <location evidence="1 12">Cell outer membrane</location>
        <topology evidence="1 12">Multi-pass membrane protein</topology>
    </subcellularLocation>
</comment>
<dbReference type="Gene3D" id="2.40.170.10">
    <property type="entry name" value="Porin, LamB type"/>
    <property type="match status" value="1"/>
</dbReference>